<dbReference type="Proteomes" id="UP001229355">
    <property type="component" value="Chromosome 1"/>
</dbReference>
<name>A0ABY8D5H6_9HYPH</name>
<proteinExistence type="predicted"/>
<dbReference type="EMBL" id="CP120373">
    <property type="protein sequence ID" value="WEX86115.1"/>
    <property type="molecule type" value="Genomic_DNA"/>
</dbReference>
<reference evidence="1 2" key="1">
    <citation type="submission" date="2023-03" db="EMBL/GenBank/DDBJ databases">
        <authorList>
            <person name="Kaur S."/>
            <person name="Espinosa-Saiz D."/>
            <person name="Velazquez E."/>
            <person name="Menendez E."/>
            <person name="diCenzo G.C."/>
        </authorList>
    </citation>
    <scope>NUCLEOTIDE SEQUENCE [LARGE SCALE GENOMIC DNA]</scope>
    <source>
        <strain evidence="1 2">LMG 24692</strain>
    </source>
</reference>
<organism evidence="1 2">
    <name type="scientific">Sinorhizobium garamanticum</name>
    <dbReference type="NCBI Taxonomy" id="680247"/>
    <lineage>
        <taxon>Bacteria</taxon>
        <taxon>Pseudomonadati</taxon>
        <taxon>Pseudomonadota</taxon>
        <taxon>Alphaproteobacteria</taxon>
        <taxon>Hyphomicrobiales</taxon>
        <taxon>Rhizobiaceae</taxon>
        <taxon>Sinorhizobium/Ensifer group</taxon>
        <taxon>Sinorhizobium</taxon>
    </lineage>
</organism>
<protein>
    <recommendedName>
        <fullName evidence="3">DUF3052 domain-containing protein</fullName>
    </recommendedName>
</protein>
<keyword evidence="2" id="KW-1185">Reference proteome</keyword>
<dbReference type="RefSeq" id="WP_280658192.1">
    <property type="nucleotide sequence ID" value="NZ_CP120373.1"/>
</dbReference>
<evidence type="ECO:0000313" key="1">
    <source>
        <dbReference type="EMBL" id="WEX86115.1"/>
    </source>
</evidence>
<evidence type="ECO:0000313" key="2">
    <source>
        <dbReference type="Proteomes" id="UP001229355"/>
    </source>
</evidence>
<sequence>MGDTGYSGTPLTKKLGLRDGQAALLLAVPANLPEIAAFPGFARVDTSIGRIASRRYDYIHIFETDRTAVESRAGAVAARLKADGMLWVSWPKRASGVATTLTENALREIFLPLDLVDVKVCAIDQVWSGLKFMFRKEVRASLRRG</sequence>
<gene>
    <name evidence="1" type="ORF">PZN02_002373</name>
</gene>
<accession>A0ABY8D5H6</accession>
<evidence type="ECO:0008006" key="3">
    <source>
        <dbReference type="Google" id="ProtNLM"/>
    </source>
</evidence>